<proteinExistence type="predicted"/>
<reference evidence="2 3" key="1">
    <citation type="journal article" date="2016" name="Nat. Commun.">
        <title>Thousands of microbial genomes shed light on interconnected biogeochemical processes in an aquifer system.</title>
        <authorList>
            <person name="Anantharaman K."/>
            <person name="Brown C.T."/>
            <person name="Hug L.A."/>
            <person name="Sharon I."/>
            <person name="Castelle C.J."/>
            <person name="Probst A.J."/>
            <person name="Thomas B.C."/>
            <person name="Singh A."/>
            <person name="Wilkins M.J."/>
            <person name="Karaoz U."/>
            <person name="Brodie E.L."/>
            <person name="Williams K.H."/>
            <person name="Hubbard S.S."/>
            <person name="Banfield J.F."/>
        </authorList>
    </citation>
    <scope>NUCLEOTIDE SEQUENCE [LARGE SCALE GENOMIC DNA]</scope>
</reference>
<dbReference type="Proteomes" id="UP000177324">
    <property type="component" value="Unassembled WGS sequence"/>
</dbReference>
<comment type="caution">
    <text evidence="2">The sequence shown here is derived from an EMBL/GenBank/DDBJ whole genome shotgun (WGS) entry which is preliminary data.</text>
</comment>
<dbReference type="STRING" id="1797589.A2784_00030"/>
<gene>
    <name evidence="2" type="ORF">A2784_00030</name>
</gene>
<keyword evidence="1" id="KW-0812">Transmembrane</keyword>
<evidence type="ECO:0000313" key="2">
    <source>
        <dbReference type="EMBL" id="OGY15914.1"/>
    </source>
</evidence>
<sequence>MSEFSPGGINPTERWGLRRIWEEIGRRVGEGLGKRQTKEKPTPEEEIRRRVALEHVPFVHQQLGGDEWERHGLDEAIEVTPKMMTWLVEEGARDKYYSMDKGAEATEENLKNTERLKVEERIKQKKIVTGKEVAIRAARDLYFGAAASGLAYRGPGPAEDEYYRGMKKGRVVETIETALGENTPEGELFKVVQECHETYFGWVKEIQYMGGDLRDAMDKGWHFSNWRYQRLWVEAVAEEGAEAEFMLEVAKVEREAKLSFREAMAQVRRNARVAVPRYTWFAPEKNRYDQALQYRLLEDRFINIFERRRGIKLVWDAEAGIGVKQANRWIGAAKEYDGMTLSEVRDVAREDLRTKDKRRWLRGQRLEREAEKIVEGVRQVREAAIRAIEFKGGLVDGSELTVDGIRLYGENARGEREWKKYECKRDKEYIIEMSDWTRQLVAMVRAMATIPRVYRKGLGKAILPRENGRGLTVMFDVDVRGPWSNDVPWVKRGIEADGTNDLRELSLGAWEEEAGELKREMFYFLKHEAEDQGMTLEAYLERKGEWRFEEEVLSRALQQAVKAGVSLEGKTAREVVKGVDLEAIRQQVVGEIDNMAVDVAVMDRALRQLRALGMKVEEKNLDEVLGKIDLAGIRAQVLREVEQHREWFWKRELKSLGPIEKEGTRSRRARFNKYGIDIVAAPTWLEAIRKTGVVGLEEMAENQYRKAMGARSENMYQLRLMINSAWRVFSVGEGNDRVLDEEFGFPLNFVRRQPEKMEAYLMHDVIFPRQPNNQYNEKFFGFLESGPGAYRLEALLEADYTAGKVPYAAQRAEEVSIHSGSVGEMVNRFTEFIKRRWLLTKEIIHPLLAKILQRAAEGTNELNRLAKTERLEGEVGMNWLRQCGMKIPGWDQIRDAKPWQKAIFWRGYLNRDYRYFLLKDYGNLAQRVRFRNWSRDDFGDMHYVVETAHLSDEERQMLQIWQRNVDAIRSGDDPRKQEVVGMTEVQRKKFLDFETKVKLDAVDRAQRAEARDLLEDVARGLARDNRVKSRLRLSDDEVELLDPRLRSDTSPELSGEKINYKVVVMHWLRRITETADFGRIEIQDEGEWRLLDEEERAVLNPTVEKVEGLTFIERERERERLMAVLVDDSKTRSAVAYNQTTGVWEYKNGLWVITLEGEDRVRLAAGREEVESELRPMNSGEVTMLKVWRREELQQQMGDVRRIGDDIVKNTRAGRYEQTMGLDKVREMLRGEEIRMPLPKKIDRGDPLYGDYRYYELLFESPRGGAAMYHKFMPFIGLENPSDVMAVMDWAIKNKCKVYGVKFKNGGVVWPMEGFGDDAWLQYRLQHYVGVGRGRGGKFHVIDREKRKLAEEELKKVKERLIREGFNEPIDDVVIPNSAGMLPVFVYQIGDEWNAEEGAYVSTFNNRLIVDAGEDNAFYGSVGMHIAFGDMSYDVEWQRSKRFDMPDTLAAVYDYFTYLITQTFMFNKRRIAIRFWDYDDEQVAAITPGKDEIGIGPGRVGMPTVLETVIARFLRLDGFDLSFGLLEKMSKLFRNLGPRVGPPMTSYFEYLSRYGGDKQELVAAQHLIGSTSEEGRGERAEKYWEGVEEKTAKGLGTQQAAGTTVEAIKEGLAEVPGGSLLVKPLNWAARMVYGQTVRSGFIVGGLGAAGAVPLAINLLGAGQGVVSVLGGYLPVWMRVLGAGGVVGGALVVGFGMGGLAWHIPRVITGHYQSDFSRGFPLQRKKPIGDSYLDLAENAKATYEGRAKRGF</sequence>
<dbReference type="EMBL" id="MHCH01000056">
    <property type="protein sequence ID" value="OGY15914.1"/>
    <property type="molecule type" value="Genomic_DNA"/>
</dbReference>
<protein>
    <submittedName>
        <fullName evidence="2">Uncharacterized protein</fullName>
    </submittedName>
</protein>
<feature type="transmembrane region" description="Helical" evidence="1">
    <location>
        <begin position="1448"/>
        <end position="1466"/>
    </location>
</feature>
<accession>A0A1G1VKP7</accession>
<organism evidence="2 3">
    <name type="scientific">Candidatus Chisholmbacteria bacterium RIFCSPHIGHO2_01_FULL_48_12</name>
    <dbReference type="NCBI Taxonomy" id="1797589"/>
    <lineage>
        <taxon>Bacteria</taxon>
        <taxon>Candidatus Chisholmiibacteriota</taxon>
    </lineage>
</organism>
<keyword evidence="1" id="KW-1133">Transmembrane helix</keyword>
<keyword evidence="1" id="KW-0472">Membrane</keyword>
<name>A0A1G1VKP7_9BACT</name>
<feature type="transmembrane region" description="Helical" evidence="1">
    <location>
        <begin position="1640"/>
        <end position="1659"/>
    </location>
</feature>
<evidence type="ECO:0000313" key="3">
    <source>
        <dbReference type="Proteomes" id="UP000177324"/>
    </source>
</evidence>
<evidence type="ECO:0000256" key="1">
    <source>
        <dbReference type="SAM" id="Phobius"/>
    </source>
</evidence>
<feature type="transmembrane region" description="Helical" evidence="1">
    <location>
        <begin position="1679"/>
        <end position="1701"/>
    </location>
</feature>